<dbReference type="GO" id="GO:0005829">
    <property type="term" value="C:cytosol"/>
    <property type="evidence" value="ECO:0007669"/>
    <property type="project" value="TreeGrafter"/>
</dbReference>
<comment type="caution">
    <text evidence="2">The sequence shown here is derived from an EMBL/GenBank/DDBJ whole genome shotgun (WGS) entry which is preliminary data.</text>
</comment>
<dbReference type="SUPFAM" id="SSF55729">
    <property type="entry name" value="Acyl-CoA N-acyltransferases (Nat)"/>
    <property type="match status" value="1"/>
</dbReference>
<dbReference type="GO" id="GO:0016747">
    <property type="term" value="F:acyltransferase activity, transferring groups other than amino-acyl groups"/>
    <property type="evidence" value="ECO:0007669"/>
    <property type="project" value="InterPro"/>
</dbReference>
<dbReference type="InterPro" id="IPR016181">
    <property type="entry name" value="Acyl_CoA_acyltransferase"/>
</dbReference>
<dbReference type="Gene3D" id="3.40.630.30">
    <property type="match status" value="1"/>
</dbReference>
<evidence type="ECO:0000313" key="2">
    <source>
        <dbReference type="EMBL" id="KKS97807.1"/>
    </source>
</evidence>
<proteinExistence type="predicted"/>
<evidence type="ECO:0000259" key="1">
    <source>
        <dbReference type="PROSITE" id="PS51186"/>
    </source>
</evidence>
<dbReference type="SUPFAM" id="SSF53328">
    <property type="entry name" value="Formyltransferase"/>
    <property type="match status" value="1"/>
</dbReference>
<dbReference type="GO" id="GO:0004479">
    <property type="term" value="F:methionyl-tRNA formyltransferase activity"/>
    <property type="evidence" value="ECO:0007669"/>
    <property type="project" value="TreeGrafter"/>
</dbReference>
<dbReference type="InterPro" id="IPR000182">
    <property type="entry name" value="GNAT_dom"/>
</dbReference>
<evidence type="ECO:0000313" key="3">
    <source>
        <dbReference type="Proteomes" id="UP000034894"/>
    </source>
</evidence>
<dbReference type="Pfam" id="PF00551">
    <property type="entry name" value="Formyl_trans_N"/>
    <property type="match status" value="1"/>
</dbReference>
<dbReference type="Gene3D" id="3.40.50.12230">
    <property type="match status" value="1"/>
</dbReference>
<dbReference type="EMBL" id="LCFP01000005">
    <property type="protein sequence ID" value="KKS97807.1"/>
    <property type="molecule type" value="Genomic_DNA"/>
</dbReference>
<dbReference type="InterPro" id="IPR002376">
    <property type="entry name" value="Formyl_transf_N"/>
</dbReference>
<organism evidence="2 3">
    <name type="scientific">Candidatus Gottesmanbacteria bacterium GW2011_GWA2_43_14</name>
    <dbReference type="NCBI Taxonomy" id="1618443"/>
    <lineage>
        <taxon>Bacteria</taxon>
        <taxon>Candidatus Gottesmaniibacteriota</taxon>
    </lineage>
</organism>
<gene>
    <name evidence="2" type="ORF">UV73_C0005G0084</name>
</gene>
<dbReference type="PROSITE" id="PS51186">
    <property type="entry name" value="GNAT"/>
    <property type="match status" value="1"/>
</dbReference>
<dbReference type="PANTHER" id="PTHR11138">
    <property type="entry name" value="METHIONYL-TRNA FORMYLTRANSFERASE"/>
    <property type="match status" value="1"/>
</dbReference>
<protein>
    <submittedName>
        <fullName evidence="2">Formyl transferase domain-containing protein</fullName>
    </submittedName>
</protein>
<dbReference type="AlphaFoldDB" id="A0A0G1DJQ7"/>
<accession>A0A0G1DJQ7</accession>
<dbReference type="PANTHER" id="PTHR11138:SF5">
    <property type="entry name" value="METHIONYL-TRNA FORMYLTRANSFERASE, MITOCHONDRIAL"/>
    <property type="match status" value="1"/>
</dbReference>
<dbReference type="Pfam" id="PF00583">
    <property type="entry name" value="Acetyltransf_1"/>
    <property type="match status" value="1"/>
</dbReference>
<feature type="domain" description="N-acetyltransferase" evidence="1">
    <location>
        <begin position="1"/>
        <end position="202"/>
    </location>
</feature>
<dbReference type="InterPro" id="IPR036477">
    <property type="entry name" value="Formyl_transf_N_sf"/>
</dbReference>
<sequence length="455" mass="52116">MIRKMRAEDAARVAQIHFQEITGFLPSLGADFLRKFYLNSLKVPGFIAFVAIDEGRVFAFITACRVSKNFSRLAVSQDPSGFFFSLITVLLKNPLKIINLVRLLSYRGFARKGAELISLAVDKKYRRRGTGRSLFKRLVKELRQSNINSFHISVYDGMKANSFYRKMNCRLSDSFNFLGKKMNDYRYGLAAGRKLRVVLLNYDSLYANPVFLPLLDMEKIEIVAVFDSGCILYGKSNAKSLLFLWKRQGYKYFLFKACDQIAYSLTGLWPARGVRFMREIKKRDIPIIKVRDVNSAESVAMLCRLKPDLLISYFNQILKKEVLSVPKIASINIHPGYLPEFRGVASSFWAMKNKSAYGGVTLHHMKLKLDEGDIISKAKVPISNESLHRHNYLCCRMGGLLMRELLGKIESGRSIPGQIQKGGSYYSWPRPRDIDGFLKQGFSLFKLRDLKLYFQ</sequence>
<dbReference type="CDD" id="cd04301">
    <property type="entry name" value="NAT_SF"/>
    <property type="match status" value="1"/>
</dbReference>
<dbReference type="Proteomes" id="UP000034894">
    <property type="component" value="Unassembled WGS sequence"/>
</dbReference>
<dbReference type="STRING" id="1618443.UV73_C0005G0084"/>
<reference evidence="2 3" key="1">
    <citation type="journal article" date="2015" name="Nature">
        <title>rRNA introns, odd ribosomes, and small enigmatic genomes across a large radiation of phyla.</title>
        <authorList>
            <person name="Brown C.T."/>
            <person name="Hug L.A."/>
            <person name="Thomas B.C."/>
            <person name="Sharon I."/>
            <person name="Castelle C.J."/>
            <person name="Singh A."/>
            <person name="Wilkins M.J."/>
            <person name="Williams K.H."/>
            <person name="Banfield J.F."/>
        </authorList>
    </citation>
    <scope>NUCLEOTIDE SEQUENCE [LARGE SCALE GENOMIC DNA]</scope>
</reference>
<keyword evidence="2" id="KW-0808">Transferase</keyword>
<name>A0A0G1DJQ7_9BACT</name>